<comment type="similarity">
    <text evidence="2">Belongs to the TspO/BZRP family.</text>
</comment>
<dbReference type="Pfam" id="PF03073">
    <property type="entry name" value="TspO_MBR"/>
    <property type="match status" value="1"/>
</dbReference>
<dbReference type="GO" id="GO:0033013">
    <property type="term" value="P:tetrapyrrole metabolic process"/>
    <property type="evidence" value="ECO:0007669"/>
    <property type="project" value="UniProtKB-ARBA"/>
</dbReference>
<name>A0A926RSA6_9BACL</name>
<keyword evidence="5 6" id="KW-0472">Membrane</keyword>
<keyword evidence="8" id="KW-1185">Reference proteome</keyword>
<feature type="transmembrane region" description="Helical" evidence="6">
    <location>
        <begin position="119"/>
        <end position="137"/>
    </location>
</feature>
<comment type="caution">
    <text evidence="7">The sequence shown here is derived from an EMBL/GenBank/DDBJ whole genome shotgun (WGS) entry which is preliminary data.</text>
</comment>
<sequence>MLCTFVRYFKGRGVSLIKQKWLSLVVFIVLCFTVSILGALFTETGAGSWYDQLVKPSFNPPNAVFGPVWTVLYLFIALSGWLIYLKEPSQLRTKTMVIFIVQLLLNFAWSLIFFGFQQIGVAFFDIVVLWLVILLYIQTARQLSKVAAWLFVPYALWVSFATLLNGAIWLLNVS</sequence>
<evidence type="ECO:0000313" key="7">
    <source>
        <dbReference type="EMBL" id="MBD1370830.1"/>
    </source>
</evidence>
<dbReference type="PANTHER" id="PTHR10057:SF0">
    <property type="entry name" value="TRANSLOCATOR PROTEIN"/>
    <property type="match status" value="1"/>
</dbReference>
<dbReference type="InterPro" id="IPR004307">
    <property type="entry name" value="TspO_MBR"/>
</dbReference>
<dbReference type="GO" id="GO:0016020">
    <property type="term" value="C:membrane"/>
    <property type="evidence" value="ECO:0007669"/>
    <property type="project" value="UniProtKB-SubCell"/>
</dbReference>
<evidence type="ECO:0000313" key="8">
    <source>
        <dbReference type="Proteomes" id="UP000661691"/>
    </source>
</evidence>
<dbReference type="Gene3D" id="1.20.1260.100">
    <property type="entry name" value="TspO/MBR protein"/>
    <property type="match status" value="1"/>
</dbReference>
<dbReference type="PANTHER" id="PTHR10057">
    <property type="entry name" value="PERIPHERAL-TYPE BENZODIAZEPINE RECEPTOR"/>
    <property type="match status" value="1"/>
</dbReference>
<feature type="transmembrane region" description="Helical" evidence="6">
    <location>
        <begin position="21"/>
        <end position="42"/>
    </location>
</feature>
<evidence type="ECO:0000256" key="1">
    <source>
        <dbReference type="ARBA" id="ARBA00004141"/>
    </source>
</evidence>
<keyword evidence="3 6" id="KW-0812">Transmembrane</keyword>
<evidence type="ECO:0000256" key="2">
    <source>
        <dbReference type="ARBA" id="ARBA00007524"/>
    </source>
</evidence>
<comment type="subcellular location">
    <subcellularLocation>
        <location evidence="1">Membrane</location>
        <topology evidence="1">Multi-pass membrane protein</topology>
    </subcellularLocation>
</comment>
<dbReference type="AlphaFoldDB" id="A0A926RSA6"/>
<evidence type="ECO:0000256" key="6">
    <source>
        <dbReference type="SAM" id="Phobius"/>
    </source>
</evidence>
<dbReference type="PIRSF" id="PIRSF005859">
    <property type="entry name" value="PBR"/>
    <property type="match status" value="1"/>
</dbReference>
<reference evidence="8" key="1">
    <citation type="submission" date="2022-10" db="EMBL/GenBank/DDBJ databases">
        <title>A novel bacterium of genus Hazenella, isolated from South China Sea.</title>
        <authorList>
            <person name="Huang H."/>
            <person name="Mo K."/>
            <person name="Hu Y."/>
        </authorList>
    </citation>
    <scope>NUCLEOTIDE SEQUENCE [LARGE SCALE GENOMIC DNA]</scope>
    <source>
        <strain evidence="8">IB182357</strain>
    </source>
</reference>
<dbReference type="FunFam" id="1.20.1260.100:FF:000001">
    <property type="entry name" value="translocator protein 2"/>
    <property type="match status" value="1"/>
</dbReference>
<feature type="transmembrane region" description="Helical" evidence="6">
    <location>
        <begin position="149"/>
        <end position="171"/>
    </location>
</feature>
<protein>
    <submittedName>
        <fullName evidence="7">Tryptophan-rich sensory protein</fullName>
    </submittedName>
</protein>
<organism evidence="7 8">
    <name type="scientific">Polycladospora coralii</name>
    <dbReference type="NCBI Taxonomy" id="2771432"/>
    <lineage>
        <taxon>Bacteria</taxon>
        <taxon>Bacillati</taxon>
        <taxon>Bacillota</taxon>
        <taxon>Bacilli</taxon>
        <taxon>Bacillales</taxon>
        <taxon>Thermoactinomycetaceae</taxon>
        <taxon>Polycladospora</taxon>
    </lineage>
</organism>
<evidence type="ECO:0000256" key="4">
    <source>
        <dbReference type="ARBA" id="ARBA00022989"/>
    </source>
</evidence>
<dbReference type="CDD" id="cd15904">
    <property type="entry name" value="TSPO_MBR"/>
    <property type="match status" value="1"/>
</dbReference>
<dbReference type="Proteomes" id="UP000661691">
    <property type="component" value="Unassembled WGS sequence"/>
</dbReference>
<evidence type="ECO:0000256" key="5">
    <source>
        <dbReference type="ARBA" id="ARBA00023136"/>
    </source>
</evidence>
<feature type="transmembrane region" description="Helical" evidence="6">
    <location>
        <begin position="96"/>
        <end position="113"/>
    </location>
</feature>
<proteinExistence type="inferred from homology"/>
<gene>
    <name evidence="7" type="ORF">IC620_00450</name>
</gene>
<accession>A0A926RSA6</accession>
<feature type="transmembrane region" description="Helical" evidence="6">
    <location>
        <begin position="62"/>
        <end position="84"/>
    </location>
</feature>
<dbReference type="EMBL" id="JACXAH010000002">
    <property type="protein sequence ID" value="MBD1370830.1"/>
    <property type="molecule type" value="Genomic_DNA"/>
</dbReference>
<keyword evidence="4 6" id="KW-1133">Transmembrane helix</keyword>
<dbReference type="InterPro" id="IPR038330">
    <property type="entry name" value="TspO/MBR-related_sf"/>
</dbReference>
<evidence type="ECO:0000256" key="3">
    <source>
        <dbReference type="ARBA" id="ARBA00022692"/>
    </source>
</evidence>